<reference evidence="8 9" key="1">
    <citation type="submission" date="2019-04" db="EMBL/GenBank/DDBJ databases">
        <title>Bacillus sediminilitoris sp. nov., isolated from a tidal flat sediment on the East China Sea.</title>
        <authorList>
            <person name="Wei Y."/>
            <person name="Mao H."/>
            <person name="Fang J."/>
        </authorList>
    </citation>
    <scope>NUCLEOTIDE SEQUENCE [LARGE SCALE GENOMIC DNA]</scope>
    <source>
        <strain evidence="8 9">DSL-17</strain>
    </source>
</reference>
<comment type="caution">
    <text evidence="8">The sequence shown here is derived from an EMBL/GenBank/DDBJ whole genome shotgun (WGS) entry which is preliminary data.</text>
</comment>
<dbReference type="Gene3D" id="1.10.1040.50">
    <property type="match status" value="1"/>
</dbReference>
<dbReference type="RefSeq" id="WP_136354776.1">
    <property type="nucleotide sequence ID" value="NZ_CP046266.1"/>
</dbReference>
<feature type="binding site" evidence="5">
    <location>
        <position position="144"/>
    </location>
    <ligand>
        <name>NAD(+)</name>
        <dbReference type="ChEBI" id="CHEBI:57540"/>
    </ligand>
</feature>
<dbReference type="Pfam" id="PF02737">
    <property type="entry name" value="3HCDH_N"/>
    <property type="match status" value="1"/>
</dbReference>
<dbReference type="FunFam" id="3.40.50.720:FF:000009">
    <property type="entry name" value="Fatty oxidation complex, alpha subunit"/>
    <property type="match status" value="1"/>
</dbReference>
<dbReference type="InterPro" id="IPR036291">
    <property type="entry name" value="NAD(P)-bd_dom_sf"/>
</dbReference>
<dbReference type="PANTHER" id="PTHR48075">
    <property type="entry name" value="3-HYDROXYACYL-COA DEHYDROGENASE FAMILY PROTEIN"/>
    <property type="match status" value="1"/>
</dbReference>
<feature type="binding site" evidence="5">
    <location>
        <position position="276"/>
    </location>
    <ligand>
        <name>NAD(+)</name>
        <dbReference type="ChEBI" id="CHEBI:57540"/>
    </ligand>
</feature>
<protein>
    <submittedName>
        <fullName evidence="8">3-hydroxybutyryl-CoA dehydrogenase</fullName>
    </submittedName>
</protein>
<dbReference type="AlphaFoldDB" id="A0A4S4BW41"/>
<feature type="site" description="Important for catalytic activity" evidence="4">
    <location>
        <position position="141"/>
    </location>
</feature>
<dbReference type="GO" id="GO:0070403">
    <property type="term" value="F:NAD+ binding"/>
    <property type="evidence" value="ECO:0007669"/>
    <property type="project" value="InterPro"/>
</dbReference>
<keyword evidence="9" id="KW-1185">Reference proteome</keyword>
<evidence type="ECO:0000259" key="7">
    <source>
        <dbReference type="Pfam" id="PF02737"/>
    </source>
</evidence>
<evidence type="ECO:0000256" key="4">
    <source>
        <dbReference type="PIRSR" id="PIRSR000105-1"/>
    </source>
</evidence>
<feature type="binding site" evidence="5">
    <location>
        <position position="93"/>
    </location>
    <ligand>
        <name>NAD(+)</name>
        <dbReference type="ChEBI" id="CHEBI:57540"/>
    </ligand>
</feature>
<dbReference type="InterPro" id="IPR022694">
    <property type="entry name" value="3-OHacyl-CoA_DH"/>
</dbReference>
<dbReference type="GO" id="GO:0008691">
    <property type="term" value="F:3-hydroxybutyryl-CoA dehydrogenase activity"/>
    <property type="evidence" value="ECO:0007669"/>
    <property type="project" value="TreeGrafter"/>
</dbReference>
<evidence type="ECO:0000313" key="9">
    <source>
        <dbReference type="Proteomes" id="UP000310334"/>
    </source>
</evidence>
<evidence type="ECO:0000256" key="3">
    <source>
        <dbReference type="ARBA" id="ARBA00023002"/>
    </source>
</evidence>
<accession>A0A4S4BW41</accession>
<evidence type="ECO:0000256" key="2">
    <source>
        <dbReference type="ARBA" id="ARBA00009463"/>
    </source>
</evidence>
<sequence length="286" mass="31873">MVQINKVGVVGSGTMGAGIAQLVIQNGYTAIMFDIDQETVNKAKIGIEARLDRLVQKKKASIDEITSAKQLLKSTTTMEDFKDCQLVIEAAPEKIEIKRSIFQQLEQICSHKTILATNTSSLSITEISGQITHSKRVAGFHFFNPAPIMPLVEVIQGLKTAPETIEALVEFAKALNKEPVVCMDSPGFIVNRVARPFYNEALRIMNDQVATVEQIDRIMKRAGNFKMGPFELQDFIGIDINFAATKSVHAGYYGESRFKPHFYQERMVQAGNLGRKANGGYYRYDE</sequence>
<name>A0A4S4BW41_9BACI</name>
<dbReference type="PANTHER" id="PTHR48075:SF5">
    <property type="entry name" value="3-HYDROXYBUTYRYL-COA DEHYDROGENASE"/>
    <property type="match status" value="1"/>
</dbReference>
<dbReference type="GO" id="GO:0006635">
    <property type="term" value="P:fatty acid beta-oxidation"/>
    <property type="evidence" value="ECO:0007669"/>
    <property type="project" value="TreeGrafter"/>
</dbReference>
<proteinExistence type="inferred from homology"/>
<dbReference type="Proteomes" id="UP000310334">
    <property type="component" value="Unassembled WGS sequence"/>
</dbReference>
<evidence type="ECO:0000313" key="8">
    <source>
        <dbReference type="EMBL" id="THF79392.1"/>
    </source>
</evidence>
<dbReference type="Pfam" id="PF00725">
    <property type="entry name" value="3HCDH"/>
    <property type="match status" value="1"/>
</dbReference>
<feature type="domain" description="3-hydroxyacyl-CoA dehydrogenase C-terminal" evidence="6">
    <location>
        <begin position="187"/>
        <end position="284"/>
    </location>
</feature>
<dbReference type="SUPFAM" id="SSF51735">
    <property type="entry name" value="NAD(P)-binding Rossmann-fold domains"/>
    <property type="match status" value="1"/>
</dbReference>
<dbReference type="SUPFAM" id="SSF48179">
    <property type="entry name" value="6-phosphogluconate dehydrogenase C-terminal domain-like"/>
    <property type="match status" value="1"/>
</dbReference>
<feature type="domain" description="3-hydroxyacyl-CoA dehydrogenase NAD binding" evidence="7">
    <location>
        <begin position="6"/>
        <end position="184"/>
    </location>
</feature>
<feature type="binding site" evidence="5">
    <location>
        <position position="34"/>
    </location>
    <ligand>
        <name>NAD(+)</name>
        <dbReference type="ChEBI" id="CHEBI:57540"/>
    </ligand>
</feature>
<dbReference type="EMBL" id="SSNT01000009">
    <property type="protein sequence ID" value="THF79392.1"/>
    <property type="molecule type" value="Genomic_DNA"/>
</dbReference>
<evidence type="ECO:0000256" key="1">
    <source>
        <dbReference type="ARBA" id="ARBA00005086"/>
    </source>
</evidence>
<dbReference type="InterPro" id="IPR008927">
    <property type="entry name" value="6-PGluconate_DH-like_C_sf"/>
</dbReference>
<keyword evidence="3" id="KW-0560">Oxidoreductase</keyword>
<organism evidence="8 9">
    <name type="scientific">Metabacillus sediminilitoris</name>
    <dbReference type="NCBI Taxonomy" id="2567941"/>
    <lineage>
        <taxon>Bacteria</taxon>
        <taxon>Bacillati</taxon>
        <taxon>Bacillota</taxon>
        <taxon>Bacilli</taxon>
        <taxon>Bacillales</taxon>
        <taxon>Bacillaceae</taxon>
        <taxon>Metabacillus</taxon>
    </lineage>
</organism>
<dbReference type="Gene3D" id="3.40.50.720">
    <property type="entry name" value="NAD(P)-binding Rossmann-like Domain"/>
    <property type="match status" value="1"/>
</dbReference>
<evidence type="ECO:0000259" key="6">
    <source>
        <dbReference type="Pfam" id="PF00725"/>
    </source>
</evidence>
<dbReference type="InterPro" id="IPR006176">
    <property type="entry name" value="3-OHacyl-CoA_DH_NAD-bd"/>
</dbReference>
<gene>
    <name evidence="8" type="ORF">E6W99_13720</name>
</gene>
<evidence type="ECO:0000256" key="5">
    <source>
        <dbReference type="PIRSR" id="PIRSR000105-2"/>
    </source>
</evidence>
<dbReference type="PIRSF" id="PIRSF000105">
    <property type="entry name" value="HCDH"/>
    <property type="match status" value="1"/>
</dbReference>
<comment type="similarity">
    <text evidence="2">Belongs to the 3-hydroxyacyl-CoA dehydrogenase family.</text>
</comment>
<dbReference type="InterPro" id="IPR006108">
    <property type="entry name" value="3HC_DH_C"/>
</dbReference>
<keyword evidence="5" id="KW-0520">NAD</keyword>
<feature type="binding site" evidence="5">
    <location>
        <position position="98"/>
    </location>
    <ligand>
        <name>NAD(+)</name>
        <dbReference type="ChEBI" id="CHEBI:57540"/>
    </ligand>
</feature>
<feature type="binding site" evidence="5">
    <location>
        <position position="120"/>
    </location>
    <ligand>
        <name>NAD(+)</name>
        <dbReference type="ChEBI" id="CHEBI:57540"/>
    </ligand>
</feature>
<dbReference type="OrthoDB" id="9771883at2"/>
<comment type="pathway">
    <text evidence="1">Lipid metabolism; butanoate metabolism.</text>
</comment>
<feature type="binding site" evidence="5">
    <location>
        <begin position="11"/>
        <end position="16"/>
    </location>
    <ligand>
        <name>NAD(+)</name>
        <dbReference type="ChEBI" id="CHEBI:57540"/>
    </ligand>
</feature>